<dbReference type="OrthoDB" id="5193571at2"/>
<dbReference type="RefSeq" id="WP_059203404.1">
    <property type="nucleotide sequence ID" value="NZ_JBIRRP010000021.1"/>
</dbReference>
<organism evidence="2 3">
    <name type="scientific">Streptomyces griseoruber</name>
    <dbReference type="NCBI Taxonomy" id="1943"/>
    <lineage>
        <taxon>Bacteria</taxon>
        <taxon>Bacillati</taxon>
        <taxon>Actinomycetota</taxon>
        <taxon>Actinomycetes</taxon>
        <taxon>Kitasatosporales</taxon>
        <taxon>Streptomycetaceae</taxon>
        <taxon>Streptomyces</taxon>
    </lineage>
</organism>
<proteinExistence type="predicted"/>
<accession>A0A117R810</accession>
<dbReference type="AlphaFoldDB" id="A0A117R810"/>
<comment type="caution">
    <text evidence="2">The sequence shown here is derived from an EMBL/GenBank/DDBJ whole genome shotgun (WGS) entry which is preliminary data.</text>
</comment>
<feature type="compositionally biased region" description="Polar residues" evidence="1">
    <location>
        <begin position="20"/>
        <end position="29"/>
    </location>
</feature>
<dbReference type="Proteomes" id="UP000052982">
    <property type="component" value="Unassembled WGS sequence"/>
</dbReference>
<gene>
    <name evidence="2" type="ORF">AQJ64_39000</name>
</gene>
<dbReference type="EMBL" id="LMWW01000068">
    <property type="protein sequence ID" value="KUN76126.1"/>
    <property type="molecule type" value="Genomic_DNA"/>
</dbReference>
<dbReference type="STRING" id="1943.AQJ64_39000"/>
<keyword evidence="3" id="KW-1185">Reference proteome</keyword>
<reference evidence="2 3" key="1">
    <citation type="submission" date="2015-10" db="EMBL/GenBank/DDBJ databases">
        <title>Draft genome sequence of Streptomyces griseoruber DSM 40281, type strain for the species Streptomyces griseoruber.</title>
        <authorList>
            <person name="Ruckert C."/>
            <person name="Winkler A."/>
            <person name="Kalinowski J."/>
            <person name="Kampfer P."/>
            <person name="Glaeser S."/>
        </authorList>
    </citation>
    <scope>NUCLEOTIDE SEQUENCE [LARGE SCALE GENOMIC DNA]</scope>
    <source>
        <strain evidence="2 3">DSM 40281</strain>
    </source>
</reference>
<evidence type="ECO:0000313" key="2">
    <source>
        <dbReference type="EMBL" id="KUN76126.1"/>
    </source>
</evidence>
<name>A0A117R810_9ACTN</name>
<evidence type="ECO:0000313" key="3">
    <source>
        <dbReference type="Proteomes" id="UP000052982"/>
    </source>
</evidence>
<protein>
    <submittedName>
        <fullName evidence="2">Uncharacterized protein</fullName>
    </submittedName>
</protein>
<sequence length="404" mass="42366">MNLRSSWLAETGQTREDTRLTQTGATTPANPLDVRSGILPGSYDGQYRLSGFWMEGGAGTMTATVHEGRAVVQGGSGQGAYPVTLPEPLPLTFTDGDAQYARIDVVVLRIYDDTYDDSGFTKAAVEIVRGTPAATPAVPALPGVCLPIYQVRVRAGISAGTGGVNWSSSDVSDLRTPTVAAGGILPVVGETGNGAYPGQYRDSGGALQRWDGSAWVPYPLALGGVAPAGAVTTASYTGQYRDGSDGNLQRWDGSAWVSYQRVPAWTNYTPVWYSSTGTAPVVGNGSLNGRYVKLGTLVHVRLRLAIGSTTNLSALDTAGAWSFSLPFLPASGWMTDILLNVVGYSSNGFKFFQGAAQVSASNGGVVNRFTVTSGTAAASWTKSVPYTWQATDVLSIWGDYESAA</sequence>
<feature type="region of interest" description="Disordered" evidence="1">
    <location>
        <begin position="1"/>
        <end position="33"/>
    </location>
</feature>
<evidence type="ECO:0000256" key="1">
    <source>
        <dbReference type="SAM" id="MobiDB-lite"/>
    </source>
</evidence>